<keyword evidence="2" id="KW-0238">DNA-binding</keyword>
<feature type="compositionally biased region" description="Polar residues" evidence="4">
    <location>
        <begin position="419"/>
        <end position="433"/>
    </location>
</feature>
<evidence type="ECO:0000313" key="8">
    <source>
        <dbReference type="Proteomes" id="UP001153678"/>
    </source>
</evidence>
<comment type="caution">
    <text evidence="7">The sequence shown here is derived from an EMBL/GenBank/DDBJ whole genome shotgun (WGS) entry which is preliminary data.</text>
</comment>
<sequence length="502" mass="58222">MSFGETRELRKTTKTNWLKDNRELLRNNNGQVQTDIRLTTKWLERSKCEDLGIKYRKGRYTKQEKEILQKSLQEYKIRHNLNDDQLQKLMHYRNEKEHSSFWAEIGYRSLKSVAHHIQRNFHEFNHNGSWSKEEDEQLKQLIQLYGRDWTTIGEQLKRMPEGCKERYVICLQHQDKHNKGKWTKEEEEQLTKVVVDITKECDANISLDWGIPWQLVAEAMDNKRTALSCRKELNETDEYLIEWDKLADEEWELWPRELLCEHWRHLKYTVNGFREKDFQEILYELLNRYNENTPEKPNRPKSAPTINSEDDTNSDYDENVDNVNNNSLVSSDNTSSDYSDSNHMDIDDVILPTKKVASKNNKNKENNQVISISGSSSSESESDSSSSDSSSDNEETGDSKSEMSSENDNSVGKKVVFLQNMNASIDASDSDSYGDTRESSSELSSSDDESSGNDSSEESSSEDDEELTMNETFTIERAISNDLCSSNEVSETSEQSSDEERI</sequence>
<evidence type="ECO:0000256" key="2">
    <source>
        <dbReference type="ARBA" id="ARBA00023125"/>
    </source>
</evidence>
<feature type="compositionally biased region" description="Low complexity" evidence="4">
    <location>
        <begin position="321"/>
        <end position="339"/>
    </location>
</feature>
<dbReference type="Gene3D" id="1.10.10.60">
    <property type="entry name" value="Homeodomain-like"/>
    <property type="match status" value="2"/>
</dbReference>
<feature type="region of interest" description="Disordered" evidence="4">
    <location>
        <begin position="291"/>
        <end position="344"/>
    </location>
</feature>
<evidence type="ECO:0000256" key="3">
    <source>
        <dbReference type="ARBA" id="ARBA00023242"/>
    </source>
</evidence>
<feature type="region of interest" description="Disordered" evidence="4">
    <location>
        <begin position="357"/>
        <end position="502"/>
    </location>
</feature>
<protein>
    <submittedName>
        <fullName evidence="7">8560_t:CDS:1</fullName>
    </submittedName>
</protein>
<feature type="compositionally biased region" description="Acidic residues" evidence="4">
    <location>
        <begin position="445"/>
        <end position="468"/>
    </location>
</feature>
<dbReference type="InterPro" id="IPR001005">
    <property type="entry name" value="SANT/Myb"/>
</dbReference>
<keyword evidence="3" id="KW-0539">Nucleus</keyword>
<dbReference type="OrthoDB" id="39591at2759"/>
<dbReference type="PANTHER" id="PTHR46380:SF2">
    <property type="entry name" value="CYCLIN-D-BINDING MYB-LIKE TRANSCRIPTION FACTOR 1"/>
    <property type="match status" value="1"/>
</dbReference>
<dbReference type="CDD" id="cd00167">
    <property type="entry name" value="SANT"/>
    <property type="match status" value="1"/>
</dbReference>
<dbReference type="Pfam" id="PF13921">
    <property type="entry name" value="Myb_DNA-bind_6"/>
    <property type="match status" value="1"/>
</dbReference>
<feature type="domain" description="Myb-like" evidence="5">
    <location>
        <begin position="128"/>
        <end position="171"/>
    </location>
</feature>
<dbReference type="InterPro" id="IPR009057">
    <property type="entry name" value="Homeodomain-like_sf"/>
</dbReference>
<evidence type="ECO:0000256" key="4">
    <source>
        <dbReference type="SAM" id="MobiDB-lite"/>
    </source>
</evidence>
<accession>A0A9W4SRW5</accession>
<evidence type="ECO:0000259" key="6">
    <source>
        <dbReference type="PROSITE" id="PS51294"/>
    </source>
</evidence>
<evidence type="ECO:0000259" key="5">
    <source>
        <dbReference type="PROSITE" id="PS50090"/>
    </source>
</evidence>
<dbReference type="SUPFAM" id="SSF46689">
    <property type="entry name" value="Homeodomain-like"/>
    <property type="match status" value="1"/>
</dbReference>
<name>A0A9W4SRW5_9GLOM</name>
<dbReference type="AlphaFoldDB" id="A0A9W4SRW5"/>
<dbReference type="SMART" id="SM00717">
    <property type="entry name" value="SANT"/>
    <property type="match status" value="3"/>
</dbReference>
<comment type="subcellular location">
    <subcellularLocation>
        <location evidence="1">Nucleus</location>
    </subcellularLocation>
</comment>
<organism evidence="7 8">
    <name type="scientific">Funneliformis geosporum</name>
    <dbReference type="NCBI Taxonomy" id="1117311"/>
    <lineage>
        <taxon>Eukaryota</taxon>
        <taxon>Fungi</taxon>
        <taxon>Fungi incertae sedis</taxon>
        <taxon>Mucoromycota</taxon>
        <taxon>Glomeromycotina</taxon>
        <taxon>Glomeromycetes</taxon>
        <taxon>Glomerales</taxon>
        <taxon>Glomeraceae</taxon>
        <taxon>Funneliformis</taxon>
    </lineage>
</organism>
<evidence type="ECO:0000256" key="1">
    <source>
        <dbReference type="ARBA" id="ARBA00004123"/>
    </source>
</evidence>
<dbReference type="GO" id="GO:0000976">
    <property type="term" value="F:transcription cis-regulatory region binding"/>
    <property type="evidence" value="ECO:0007669"/>
    <property type="project" value="TreeGrafter"/>
</dbReference>
<dbReference type="PANTHER" id="PTHR46380">
    <property type="entry name" value="CYCLIN-D-BINDING MYB-LIKE TRANSCRIPTION FACTOR 1"/>
    <property type="match status" value="1"/>
</dbReference>
<dbReference type="GO" id="GO:0003700">
    <property type="term" value="F:DNA-binding transcription factor activity"/>
    <property type="evidence" value="ECO:0007669"/>
    <property type="project" value="TreeGrafter"/>
</dbReference>
<dbReference type="EMBL" id="CAMKVN010002342">
    <property type="protein sequence ID" value="CAI2180675.1"/>
    <property type="molecule type" value="Genomic_DNA"/>
</dbReference>
<dbReference type="InterPro" id="IPR051651">
    <property type="entry name" value="DMTF1_DNA-bind_reg"/>
</dbReference>
<dbReference type="PROSITE" id="PS50090">
    <property type="entry name" value="MYB_LIKE"/>
    <property type="match status" value="2"/>
</dbReference>
<dbReference type="Proteomes" id="UP001153678">
    <property type="component" value="Unassembled WGS sequence"/>
</dbReference>
<feature type="domain" description="HTH myb-type" evidence="6">
    <location>
        <begin position="128"/>
        <end position="175"/>
    </location>
</feature>
<feature type="compositionally biased region" description="Acidic residues" evidence="4">
    <location>
        <begin position="308"/>
        <end position="320"/>
    </location>
</feature>
<reference evidence="7" key="1">
    <citation type="submission" date="2022-08" db="EMBL/GenBank/DDBJ databases">
        <authorList>
            <person name="Kallberg Y."/>
            <person name="Tangrot J."/>
            <person name="Rosling A."/>
        </authorList>
    </citation>
    <scope>NUCLEOTIDE SEQUENCE</scope>
    <source>
        <strain evidence="7">Wild A</strain>
    </source>
</reference>
<dbReference type="InterPro" id="IPR017930">
    <property type="entry name" value="Myb_dom"/>
</dbReference>
<evidence type="ECO:0000313" key="7">
    <source>
        <dbReference type="EMBL" id="CAI2180675.1"/>
    </source>
</evidence>
<feature type="compositionally biased region" description="Low complexity" evidence="4">
    <location>
        <begin position="371"/>
        <end position="390"/>
    </location>
</feature>
<gene>
    <name evidence="7" type="ORF">FWILDA_LOCUS9700</name>
</gene>
<dbReference type="GO" id="GO:0005634">
    <property type="term" value="C:nucleus"/>
    <property type="evidence" value="ECO:0007669"/>
    <property type="project" value="UniProtKB-SubCell"/>
</dbReference>
<dbReference type="PROSITE" id="PS51294">
    <property type="entry name" value="HTH_MYB"/>
    <property type="match status" value="1"/>
</dbReference>
<keyword evidence="8" id="KW-1185">Reference proteome</keyword>
<feature type="compositionally biased region" description="Polar residues" evidence="4">
    <location>
        <begin position="482"/>
        <end position="495"/>
    </location>
</feature>
<proteinExistence type="predicted"/>
<feature type="domain" description="Myb-like" evidence="5">
    <location>
        <begin position="174"/>
        <end position="230"/>
    </location>
</feature>